<dbReference type="Proteomes" id="UP000289718">
    <property type="component" value="Unassembled WGS sequence"/>
</dbReference>
<gene>
    <name evidence="2" type="ORF">CP965_03885</name>
</gene>
<keyword evidence="1" id="KW-0472">Membrane</keyword>
<comment type="caution">
    <text evidence="2">The sequence shown here is derived from an EMBL/GenBank/DDBJ whole genome shotgun (WGS) entry which is preliminary data.</text>
</comment>
<evidence type="ECO:0000313" key="2">
    <source>
        <dbReference type="EMBL" id="RXK14596.1"/>
    </source>
</evidence>
<name>A0A4V1M1P5_9BACT</name>
<dbReference type="OrthoDB" id="5365675at2"/>
<feature type="transmembrane region" description="Helical" evidence="1">
    <location>
        <begin position="113"/>
        <end position="141"/>
    </location>
</feature>
<sequence>MEGKILGVDKNENLYTIKAENAERYTFTKDEWKSEESPSVGQTVDFDISEDNKAIAVFNITKPVIEKTEDTTSKAIIALLITLFFGFIGTAVTRFAIMEDEREEEFGKLAPTIIHFITAILIIIPIVGWIIAIIANIYYAIQNYKACK</sequence>
<keyword evidence="3" id="KW-1185">Reference proteome</keyword>
<protein>
    <submittedName>
        <fullName evidence="2">Uncharacterized protein</fullName>
    </submittedName>
</protein>
<dbReference type="RefSeq" id="WP_129060735.1">
    <property type="nucleotide sequence ID" value="NZ_NXIE01000001.1"/>
</dbReference>
<evidence type="ECO:0000313" key="3">
    <source>
        <dbReference type="Proteomes" id="UP000289718"/>
    </source>
</evidence>
<proteinExistence type="predicted"/>
<keyword evidence="1" id="KW-0812">Transmembrane</keyword>
<keyword evidence="1" id="KW-1133">Transmembrane helix</keyword>
<dbReference type="EMBL" id="NXIE01000001">
    <property type="protein sequence ID" value="RXK14596.1"/>
    <property type="molecule type" value="Genomic_DNA"/>
</dbReference>
<organism evidence="2 3">
    <name type="scientific">Halarcobacter mediterraneus</name>
    <dbReference type="NCBI Taxonomy" id="2023153"/>
    <lineage>
        <taxon>Bacteria</taxon>
        <taxon>Pseudomonadati</taxon>
        <taxon>Campylobacterota</taxon>
        <taxon>Epsilonproteobacteria</taxon>
        <taxon>Campylobacterales</taxon>
        <taxon>Arcobacteraceae</taxon>
        <taxon>Halarcobacter</taxon>
    </lineage>
</organism>
<accession>A0A4V1M1P5</accession>
<reference evidence="2 3" key="1">
    <citation type="submission" date="2017-09" db="EMBL/GenBank/DDBJ databases">
        <title>Genomics of the genus Arcobacter.</title>
        <authorList>
            <person name="Perez-Cataluna A."/>
            <person name="Figueras M.J."/>
            <person name="Salas-Masso N."/>
        </authorList>
    </citation>
    <scope>NUCLEOTIDE SEQUENCE [LARGE SCALE GENOMIC DNA]</scope>
    <source>
        <strain evidence="2 3">F156-34</strain>
    </source>
</reference>
<evidence type="ECO:0000256" key="1">
    <source>
        <dbReference type="SAM" id="Phobius"/>
    </source>
</evidence>
<feature type="transmembrane region" description="Helical" evidence="1">
    <location>
        <begin position="75"/>
        <end position="97"/>
    </location>
</feature>
<dbReference type="AlphaFoldDB" id="A0A4V1M1P5"/>